<sequence>MEKINSLIQKYPQLIIVEDGVYEHLCFEHLPLKLPRFANLPNTWNRTISVYSAGKLFSATGIRVGWAIGPQNLIKYVQSFHQYSVFCQHGPMQDAVSEALDTSISKGNYFNDTQQLLIKQRDLLIDQLTKSKIPLNIWVPQGGYFVIADISNVQVNKKYFQDEKNGQEYSKDYAFSLWLCKEKGVTSIPCSSFYPSESKKDGENLVRFAFCKTNDQILEAGKRLQ</sequence>
<dbReference type="eggNOG" id="KOG0257">
    <property type="taxonomic scope" value="Eukaryota"/>
</dbReference>
<dbReference type="PANTHER" id="PTHR43807">
    <property type="entry name" value="FI04487P"/>
    <property type="match status" value="1"/>
</dbReference>
<dbReference type="InterPro" id="IPR015422">
    <property type="entry name" value="PyrdxlP-dep_Trfase_small"/>
</dbReference>
<evidence type="ECO:0000259" key="6">
    <source>
        <dbReference type="Pfam" id="PF00155"/>
    </source>
</evidence>
<dbReference type="Pfam" id="PF00155">
    <property type="entry name" value="Aminotran_1_2"/>
    <property type="match status" value="1"/>
</dbReference>
<dbReference type="PROSITE" id="PS00105">
    <property type="entry name" value="AA_TRANSFER_CLASS_1"/>
    <property type="match status" value="1"/>
</dbReference>
<dbReference type="OrthoDB" id="2414662at2759"/>
<dbReference type="InterPro" id="IPR004839">
    <property type="entry name" value="Aminotransferase_I/II_large"/>
</dbReference>
<reference evidence="7 8" key="1">
    <citation type="submission" date="2011-07" db="EMBL/GenBank/DDBJ databases">
        <authorList>
            <person name="Coyne R."/>
            <person name="Brami D."/>
            <person name="Johnson J."/>
            <person name="Hostetler J."/>
            <person name="Hannick L."/>
            <person name="Clark T."/>
            <person name="Cassidy-Hanley D."/>
            <person name="Inman J."/>
        </authorList>
    </citation>
    <scope>NUCLEOTIDE SEQUENCE [LARGE SCALE GENOMIC DNA]</scope>
    <source>
        <strain evidence="7 8">G5</strain>
    </source>
</reference>
<evidence type="ECO:0000256" key="4">
    <source>
        <dbReference type="ARBA" id="ARBA00022679"/>
    </source>
</evidence>
<protein>
    <submittedName>
        <fullName evidence="7">Kynurenine-oxoglutarate transaminase, putative</fullName>
        <ecNumber evidence="7">4.4.1.13</ecNumber>
    </submittedName>
</protein>
<dbReference type="GO" id="GO:0030170">
    <property type="term" value="F:pyridoxal phosphate binding"/>
    <property type="evidence" value="ECO:0007669"/>
    <property type="project" value="InterPro"/>
</dbReference>
<evidence type="ECO:0000256" key="3">
    <source>
        <dbReference type="ARBA" id="ARBA00022576"/>
    </source>
</evidence>
<dbReference type="InterPro" id="IPR015421">
    <property type="entry name" value="PyrdxlP-dep_Trfase_major"/>
</dbReference>
<dbReference type="InParanoid" id="G0R3S9"/>
<keyword evidence="8" id="KW-1185">Reference proteome</keyword>
<dbReference type="CDD" id="cd00609">
    <property type="entry name" value="AAT_like"/>
    <property type="match status" value="1"/>
</dbReference>
<proteinExistence type="inferred from homology"/>
<dbReference type="GO" id="GO:0016212">
    <property type="term" value="F:kynurenine-oxoglutarate transaminase activity"/>
    <property type="evidence" value="ECO:0007669"/>
    <property type="project" value="TreeGrafter"/>
</dbReference>
<keyword evidence="3" id="KW-0032">Aminotransferase</keyword>
<dbReference type="SUPFAM" id="SSF53383">
    <property type="entry name" value="PLP-dependent transferases"/>
    <property type="match status" value="1"/>
</dbReference>
<comment type="cofactor">
    <cofactor evidence="1">
        <name>pyridoxal 5'-phosphate</name>
        <dbReference type="ChEBI" id="CHEBI:597326"/>
    </cofactor>
</comment>
<keyword evidence="7" id="KW-0456">Lyase</keyword>
<feature type="domain" description="Aminotransferase class I/classII large" evidence="6">
    <location>
        <begin position="2"/>
        <end position="220"/>
    </location>
</feature>
<dbReference type="Gene3D" id="3.40.640.10">
    <property type="entry name" value="Type I PLP-dependent aspartate aminotransferase-like (Major domain)"/>
    <property type="match status" value="1"/>
</dbReference>
<dbReference type="RefSeq" id="XP_004027241.1">
    <property type="nucleotide sequence ID" value="XM_004027192.1"/>
</dbReference>
<dbReference type="STRING" id="857967.G0R3S9"/>
<organism evidence="7 8">
    <name type="scientific">Ichthyophthirius multifiliis</name>
    <name type="common">White spot disease agent</name>
    <name type="synonym">Ich</name>
    <dbReference type="NCBI Taxonomy" id="5932"/>
    <lineage>
        <taxon>Eukaryota</taxon>
        <taxon>Sar</taxon>
        <taxon>Alveolata</taxon>
        <taxon>Ciliophora</taxon>
        <taxon>Intramacronucleata</taxon>
        <taxon>Oligohymenophorea</taxon>
        <taxon>Hymenostomatida</taxon>
        <taxon>Ophryoglenina</taxon>
        <taxon>Ichthyophthirius</taxon>
    </lineage>
</organism>
<comment type="similarity">
    <text evidence="2">Belongs to the class-I pyridoxal-phosphate-dependent aminotransferase family.</text>
</comment>
<dbReference type="InterPro" id="IPR015424">
    <property type="entry name" value="PyrdxlP-dep_Trfase"/>
</dbReference>
<name>G0R3S9_ICHMU</name>
<evidence type="ECO:0000256" key="2">
    <source>
        <dbReference type="ARBA" id="ARBA00007441"/>
    </source>
</evidence>
<dbReference type="OMA" id="NAHIMED"/>
<dbReference type="InterPro" id="IPR051326">
    <property type="entry name" value="Kynurenine-oxoglutarate_AT"/>
</dbReference>
<dbReference type="Gene3D" id="3.90.1150.10">
    <property type="entry name" value="Aspartate Aminotransferase, domain 1"/>
    <property type="match status" value="1"/>
</dbReference>
<dbReference type="GO" id="GO:0005737">
    <property type="term" value="C:cytoplasm"/>
    <property type="evidence" value="ECO:0007669"/>
    <property type="project" value="TreeGrafter"/>
</dbReference>
<dbReference type="Proteomes" id="UP000008983">
    <property type="component" value="Unassembled WGS sequence"/>
</dbReference>
<dbReference type="EMBL" id="GL984312">
    <property type="protein sequence ID" value="EGR27896.1"/>
    <property type="molecule type" value="Genomic_DNA"/>
</dbReference>
<dbReference type="GO" id="GO:0047804">
    <property type="term" value="F:cysteine-S-conjugate beta-lyase activity"/>
    <property type="evidence" value="ECO:0007669"/>
    <property type="project" value="UniProtKB-EC"/>
</dbReference>
<evidence type="ECO:0000256" key="1">
    <source>
        <dbReference type="ARBA" id="ARBA00001933"/>
    </source>
</evidence>
<dbReference type="InterPro" id="IPR004838">
    <property type="entry name" value="NHTrfase_class1_PyrdxlP-BS"/>
</dbReference>
<evidence type="ECO:0000313" key="8">
    <source>
        <dbReference type="Proteomes" id="UP000008983"/>
    </source>
</evidence>
<dbReference type="GeneID" id="14903944"/>
<evidence type="ECO:0000256" key="5">
    <source>
        <dbReference type="ARBA" id="ARBA00022898"/>
    </source>
</evidence>
<keyword evidence="4" id="KW-0808">Transferase</keyword>
<evidence type="ECO:0000313" key="7">
    <source>
        <dbReference type="EMBL" id="EGR27896.1"/>
    </source>
</evidence>
<dbReference type="EC" id="4.4.1.13" evidence="7"/>
<dbReference type="PANTHER" id="PTHR43807:SF20">
    <property type="entry name" value="FI04487P"/>
    <property type="match status" value="1"/>
</dbReference>
<keyword evidence="5" id="KW-0663">Pyridoxal phosphate</keyword>
<gene>
    <name evidence="7" type="ORF">IMG5_187400</name>
</gene>
<accession>G0R3S9</accession>
<dbReference type="AlphaFoldDB" id="G0R3S9"/>